<dbReference type="AlphaFoldDB" id="A0A1M5F3N7"/>
<feature type="signal peptide" evidence="1">
    <location>
        <begin position="1"/>
        <end position="21"/>
    </location>
</feature>
<dbReference type="GO" id="GO:0016787">
    <property type="term" value="F:hydrolase activity"/>
    <property type="evidence" value="ECO:0007669"/>
    <property type="project" value="UniProtKB-KW"/>
</dbReference>
<organism evidence="3 4">
    <name type="scientific">Flavisolibacter ginsengisoli DSM 18119</name>
    <dbReference type="NCBI Taxonomy" id="1121884"/>
    <lineage>
        <taxon>Bacteria</taxon>
        <taxon>Pseudomonadati</taxon>
        <taxon>Bacteroidota</taxon>
        <taxon>Chitinophagia</taxon>
        <taxon>Chitinophagales</taxon>
        <taxon>Chitinophagaceae</taxon>
        <taxon>Flavisolibacter</taxon>
    </lineage>
</organism>
<dbReference type="EMBL" id="FQUU01000021">
    <property type="protein sequence ID" value="SHF86210.1"/>
    <property type="molecule type" value="Genomic_DNA"/>
</dbReference>
<dbReference type="GO" id="GO:2001070">
    <property type="term" value="F:starch binding"/>
    <property type="evidence" value="ECO:0007669"/>
    <property type="project" value="InterPro"/>
</dbReference>
<gene>
    <name evidence="3" type="ORF">SAMN02745131_03716</name>
</gene>
<dbReference type="RefSeq" id="WP_072836839.1">
    <property type="nucleotide sequence ID" value="NZ_FQUU01000021.1"/>
</dbReference>
<dbReference type="PANTHER" id="PTHR48098">
    <property type="entry name" value="ENTEROCHELIN ESTERASE-RELATED"/>
    <property type="match status" value="1"/>
</dbReference>
<dbReference type="InterPro" id="IPR014756">
    <property type="entry name" value="Ig_E-set"/>
</dbReference>
<dbReference type="PANTHER" id="PTHR48098:SF6">
    <property type="entry name" value="FERRI-BACILLIBACTIN ESTERASE BESA"/>
    <property type="match status" value="1"/>
</dbReference>
<name>A0A1M5F3N7_9BACT</name>
<evidence type="ECO:0000313" key="4">
    <source>
        <dbReference type="Proteomes" id="UP000184048"/>
    </source>
</evidence>
<dbReference type="SMART" id="SM01065">
    <property type="entry name" value="CBM_2"/>
    <property type="match status" value="1"/>
</dbReference>
<keyword evidence="4" id="KW-1185">Reference proteome</keyword>
<dbReference type="InterPro" id="IPR013783">
    <property type="entry name" value="Ig-like_fold"/>
</dbReference>
<dbReference type="Gene3D" id="3.40.50.1820">
    <property type="entry name" value="alpha/beta hydrolase"/>
    <property type="match status" value="1"/>
</dbReference>
<feature type="chain" id="PRO_5012906228" evidence="1">
    <location>
        <begin position="22"/>
        <end position="379"/>
    </location>
</feature>
<reference evidence="3 4" key="1">
    <citation type="submission" date="2016-11" db="EMBL/GenBank/DDBJ databases">
        <authorList>
            <person name="Jaros S."/>
            <person name="Januszkiewicz K."/>
            <person name="Wedrychowicz H."/>
        </authorList>
    </citation>
    <scope>NUCLEOTIDE SEQUENCE [LARGE SCALE GENOMIC DNA]</scope>
    <source>
        <strain evidence="3 4">DSM 18119</strain>
    </source>
</reference>
<dbReference type="InterPro" id="IPR002044">
    <property type="entry name" value="CBM20"/>
</dbReference>
<dbReference type="Gene3D" id="2.60.40.10">
    <property type="entry name" value="Immunoglobulins"/>
    <property type="match status" value="1"/>
</dbReference>
<dbReference type="STRING" id="1121884.SAMN02745131_03716"/>
<evidence type="ECO:0000256" key="1">
    <source>
        <dbReference type="SAM" id="SignalP"/>
    </source>
</evidence>
<dbReference type="InterPro" id="IPR029058">
    <property type="entry name" value="AB_hydrolase_fold"/>
</dbReference>
<proteinExistence type="predicted"/>
<protein>
    <submittedName>
        <fullName evidence="3">Predicted hydrolase of the alpha/beta superfamily</fullName>
    </submittedName>
</protein>
<dbReference type="Pfam" id="PF00756">
    <property type="entry name" value="Esterase"/>
    <property type="match status" value="1"/>
</dbReference>
<evidence type="ECO:0000259" key="2">
    <source>
        <dbReference type="SMART" id="SM01065"/>
    </source>
</evidence>
<dbReference type="SUPFAM" id="SSF81296">
    <property type="entry name" value="E set domains"/>
    <property type="match status" value="1"/>
</dbReference>
<keyword evidence="1" id="KW-0732">Signal</keyword>
<dbReference type="InterPro" id="IPR050583">
    <property type="entry name" value="Mycobacterial_A85_antigen"/>
</dbReference>
<dbReference type="OrthoDB" id="9803578at2"/>
<dbReference type="SUPFAM" id="SSF53474">
    <property type="entry name" value="alpha/beta-Hydrolases"/>
    <property type="match status" value="1"/>
</dbReference>
<dbReference type="InterPro" id="IPR000801">
    <property type="entry name" value="Esterase-like"/>
</dbReference>
<feature type="domain" description="CBM20" evidence="2">
    <location>
        <begin position="22"/>
        <end position="116"/>
    </location>
</feature>
<dbReference type="Proteomes" id="UP000184048">
    <property type="component" value="Unassembled WGS sequence"/>
</dbReference>
<evidence type="ECO:0000313" key="3">
    <source>
        <dbReference type="EMBL" id="SHF86210.1"/>
    </source>
</evidence>
<dbReference type="PROSITE" id="PS51257">
    <property type="entry name" value="PROKAR_LIPOPROTEIN"/>
    <property type="match status" value="1"/>
</dbReference>
<accession>A0A1M5F3N7</accession>
<sequence>MKKIRITVSLVLLLSCFQLWGQHKVTFIISNLPPYHQGSEEIYLAGSFNGWNPGNEKYRFKTNSGHPTISIELQNGSYEFKITKGSWDKVESGNHAFPSENRKILVDRDTILNISIEHWSDHFPKKPREHTTSKNVHIIDSASYIPQLNRTRRIWIYLPASYSSSRKKYPVLYMQDGQNVFDEASSGFGEWGVDEALDTLKNKSQEMIVVGVDNDPVYRINEYSPYDMEKYGKGEGDAYLDFLVNTLQPYINKHYRTRKCASHNYIAGSSMGGLISFYALIKYPKKFGGAGVFSPAFWITPQLKNIDPKKAKKIKGKIYFFAGQQESDSMVPDMLSVFEQMHKYSKAKMKTVIRAQGKHNEATWRAEFPLFYKWLTNSK</sequence>
<keyword evidence="3" id="KW-0378">Hydrolase</keyword>